<dbReference type="PANTHER" id="PTHR42852">
    <property type="entry name" value="THIOL:DISULFIDE INTERCHANGE PROTEIN DSBE"/>
    <property type="match status" value="1"/>
</dbReference>
<sequence length="154" mass="17017">MSFKLAPDWDVSEWLNTPAPLTLQELRGRVVLVEAFQMLCPGCVGEALPQAKRVASTFDDQDVAVIGLHTVFEHHAAQGGRDALAAFLHEYGITFPVGIDRVSTQLLPITMAAYKMQGTPTQILIDRNGYLRKQQFGSCEDLKLGAEIMALMRE</sequence>
<accession>A0A1P8WNV4</accession>
<evidence type="ECO:0000259" key="1">
    <source>
        <dbReference type="PROSITE" id="PS51352"/>
    </source>
</evidence>
<reference evidence="2 3" key="1">
    <citation type="journal article" date="2016" name="Front. Microbiol.">
        <title>Fuerstia marisgermanicae gen. nov., sp. nov., an Unusual Member of the Phylum Planctomycetes from the German Wadden Sea.</title>
        <authorList>
            <person name="Kohn T."/>
            <person name="Heuer A."/>
            <person name="Jogler M."/>
            <person name="Vollmers J."/>
            <person name="Boedeker C."/>
            <person name="Bunk B."/>
            <person name="Rast P."/>
            <person name="Borchert D."/>
            <person name="Glockner I."/>
            <person name="Freese H.M."/>
            <person name="Klenk H.P."/>
            <person name="Overmann J."/>
            <person name="Kaster A.K."/>
            <person name="Rohde M."/>
            <person name="Wiegand S."/>
            <person name="Jogler C."/>
        </authorList>
    </citation>
    <scope>NUCLEOTIDE SEQUENCE [LARGE SCALE GENOMIC DNA]</scope>
    <source>
        <strain evidence="2 3">NH11</strain>
    </source>
</reference>
<dbReference type="PANTHER" id="PTHR42852:SF13">
    <property type="entry name" value="PROTEIN DIPZ"/>
    <property type="match status" value="1"/>
</dbReference>
<proteinExistence type="predicted"/>
<dbReference type="PROSITE" id="PS51352">
    <property type="entry name" value="THIOREDOXIN_2"/>
    <property type="match status" value="1"/>
</dbReference>
<dbReference type="OrthoDB" id="9799230at2"/>
<dbReference type="Proteomes" id="UP000187735">
    <property type="component" value="Chromosome"/>
</dbReference>
<evidence type="ECO:0000313" key="2">
    <source>
        <dbReference type="EMBL" id="APZ95718.1"/>
    </source>
</evidence>
<name>A0A1P8WNV4_9PLAN</name>
<dbReference type="KEGG" id="fmr:Fuma_05379"/>
<protein>
    <submittedName>
        <fullName evidence="2">Thiol-disulfide oxidoreductase</fullName>
    </submittedName>
</protein>
<feature type="domain" description="Thioredoxin" evidence="1">
    <location>
        <begin position="1"/>
        <end position="153"/>
    </location>
</feature>
<organism evidence="2 3">
    <name type="scientific">Fuerstiella marisgermanici</name>
    <dbReference type="NCBI Taxonomy" id="1891926"/>
    <lineage>
        <taxon>Bacteria</taxon>
        <taxon>Pseudomonadati</taxon>
        <taxon>Planctomycetota</taxon>
        <taxon>Planctomycetia</taxon>
        <taxon>Planctomycetales</taxon>
        <taxon>Planctomycetaceae</taxon>
        <taxon>Fuerstiella</taxon>
    </lineage>
</organism>
<dbReference type="InterPro" id="IPR050553">
    <property type="entry name" value="Thioredoxin_ResA/DsbE_sf"/>
</dbReference>
<dbReference type="EMBL" id="CP017641">
    <property type="protein sequence ID" value="APZ95718.1"/>
    <property type="molecule type" value="Genomic_DNA"/>
</dbReference>
<dbReference type="RefSeq" id="WP_077026837.1">
    <property type="nucleotide sequence ID" value="NZ_CP017641.1"/>
</dbReference>
<dbReference type="InterPro" id="IPR036249">
    <property type="entry name" value="Thioredoxin-like_sf"/>
</dbReference>
<keyword evidence="3" id="KW-1185">Reference proteome</keyword>
<evidence type="ECO:0000313" key="3">
    <source>
        <dbReference type="Proteomes" id="UP000187735"/>
    </source>
</evidence>
<dbReference type="InterPro" id="IPR013740">
    <property type="entry name" value="Redoxin"/>
</dbReference>
<dbReference type="SUPFAM" id="SSF52833">
    <property type="entry name" value="Thioredoxin-like"/>
    <property type="match status" value="1"/>
</dbReference>
<gene>
    <name evidence="2" type="ORF">Fuma_05379</name>
</gene>
<dbReference type="Pfam" id="PF08534">
    <property type="entry name" value="Redoxin"/>
    <property type="match status" value="1"/>
</dbReference>
<dbReference type="InterPro" id="IPR013766">
    <property type="entry name" value="Thioredoxin_domain"/>
</dbReference>
<dbReference type="GO" id="GO:0016491">
    <property type="term" value="F:oxidoreductase activity"/>
    <property type="evidence" value="ECO:0007669"/>
    <property type="project" value="InterPro"/>
</dbReference>
<dbReference type="AlphaFoldDB" id="A0A1P8WNV4"/>
<dbReference type="Gene3D" id="3.40.30.10">
    <property type="entry name" value="Glutaredoxin"/>
    <property type="match status" value="1"/>
</dbReference>